<proteinExistence type="inferred from homology"/>
<feature type="region of interest" description="Disordered" evidence="2">
    <location>
        <begin position="235"/>
        <end position="256"/>
    </location>
</feature>
<feature type="compositionally biased region" description="Pro residues" evidence="2">
    <location>
        <begin position="1"/>
        <end position="27"/>
    </location>
</feature>
<feature type="region of interest" description="Disordered" evidence="2">
    <location>
        <begin position="295"/>
        <end position="315"/>
    </location>
</feature>
<comment type="similarity">
    <text evidence="1">Belongs to the cycloisomerase 2 family.</text>
</comment>
<dbReference type="AlphaFoldDB" id="A0A4Q5MZR1"/>
<evidence type="ECO:0000313" key="3">
    <source>
        <dbReference type="EMBL" id="RYV51216.1"/>
    </source>
</evidence>
<name>A0A4Q5MZR1_9MICO</name>
<dbReference type="PANTHER" id="PTHR30344">
    <property type="entry name" value="6-PHOSPHOGLUCONOLACTONASE-RELATED"/>
    <property type="match status" value="1"/>
</dbReference>
<gene>
    <name evidence="3" type="ORF">EUA98_09345</name>
</gene>
<dbReference type="Pfam" id="PF10282">
    <property type="entry name" value="Lactonase"/>
    <property type="match status" value="1"/>
</dbReference>
<evidence type="ECO:0000256" key="2">
    <source>
        <dbReference type="SAM" id="MobiDB-lite"/>
    </source>
</evidence>
<dbReference type="GO" id="GO:0017057">
    <property type="term" value="F:6-phosphogluconolactonase activity"/>
    <property type="evidence" value="ECO:0007669"/>
    <property type="project" value="TreeGrafter"/>
</dbReference>
<dbReference type="PANTHER" id="PTHR30344:SF1">
    <property type="entry name" value="6-PHOSPHOGLUCONOLACTONASE"/>
    <property type="match status" value="1"/>
</dbReference>
<dbReference type="InterPro" id="IPR019405">
    <property type="entry name" value="Lactonase_7-beta_prop"/>
</dbReference>
<evidence type="ECO:0000313" key="4">
    <source>
        <dbReference type="Proteomes" id="UP000293764"/>
    </source>
</evidence>
<dbReference type="InterPro" id="IPR050282">
    <property type="entry name" value="Cycloisomerase_2"/>
</dbReference>
<organism evidence="3 4">
    <name type="scientific">Pengzhenrongella frigida</name>
    <dbReference type="NCBI Taxonomy" id="1259133"/>
    <lineage>
        <taxon>Bacteria</taxon>
        <taxon>Bacillati</taxon>
        <taxon>Actinomycetota</taxon>
        <taxon>Actinomycetes</taxon>
        <taxon>Micrococcales</taxon>
        <taxon>Pengzhenrongella</taxon>
    </lineage>
</organism>
<dbReference type="SUPFAM" id="SSF50974">
    <property type="entry name" value="Nitrous oxide reductase, N-terminal domain"/>
    <property type="match status" value="1"/>
</dbReference>
<dbReference type="InterPro" id="IPR011045">
    <property type="entry name" value="N2O_reductase_N"/>
</dbReference>
<reference evidence="3 4" key="1">
    <citation type="submission" date="2019-01" db="EMBL/GenBank/DDBJ databases">
        <title>Novel species of Cellulomonas.</title>
        <authorList>
            <person name="Liu Q."/>
            <person name="Xin Y.-H."/>
        </authorList>
    </citation>
    <scope>NUCLEOTIDE SEQUENCE [LARGE SCALE GENOMIC DNA]</scope>
    <source>
        <strain evidence="3 4">HLT2-17</strain>
    </source>
</reference>
<comment type="caution">
    <text evidence="3">The sequence shown here is derived from an EMBL/GenBank/DDBJ whole genome shotgun (WGS) entry which is preliminary data.</text>
</comment>
<feature type="compositionally biased region" description="Basic and acidic residues" evidence="2">
    <location>
        <begin position="300"/>
        <end position="315"/>
    </location>
</feature>
<dbReference type="RefSeq" id="WP_130102414.1">
    <property type="nucleotide sequence ID" value="NZ_SDWW01000019.1"/>
</dbReference>
<sequence>MTTPPFTTPQPTTPQPSTPQPSTPQPSTPQTSSPRTVWIGTYPEAGAGTPAGLGEGIWRVALGALGVALPGPTAAGPVLAATTPAPSFLATHPGGRVLYAVGEQAAGTVTAFAAGPDGRLGALAVVSSGGADPCHLLLAPDMRTLYVTNYSSGSVGVLPLDVDGSFARATIAAGGPVQVLTHSGSGPDADRQEAPHAHSAAFAPGGAHLLVADLGTDELRRYRIAIDGRLTPDGIAATLPPGTGPRHLAVRTSPTTEVDRPDGVIYLVGELDVTVRVLRWDGESATATLIQTLPACGSSPRDHPADLPEPDSDRHTVVPERGDAATVVPERGDAASVVPEAADAASVVPVPVPSSAAAPTVSLPAHVVLGADRLLVSVRGADVLAEFEVDPRTGLLAPVAEVPAGGSWPRHFAVVDGVPLVANQHSDTITALHRPTAPTGPTTLTAPVGSASIPIPAPACVVPAI</sequence>
<accession>A0A4Q5MZR1</accession>
<dbReference type="Gene3D" id="2.130.10.10">
    <property type="entry name" value="YVTN repeat-like/Quinoprotein amine dehydrogenase"/>
    <property type="match status" value="1"/>
</dbReference>
<evidence type="ECO:0000256" key="1">
    <source>
        <dbReference type="ARBA" id="ARBA00005564"/>
    </source>
</evidence>
<dbReference type="InterPro" id="IPR015943">
    <property type="entry name" value="WD40/YVTN_repeat-like_dom_sf"/>
</dbReference>
<protein>
    <submittedName>
        <fullName evidence="3">Lactonase family protein</fullName>
    </submittedName>
</protein>
<dbReference type="EMBL" id="SDWW01000019">
    <property type="protein sequence ID" value="RYV51216.1"/>
    <property type="molecule type" value="Genomic_DNA"/>
</dbReference>
<dbReference type="Proteomes" id="UP000293764">
    <property type="component" value="Unassembled WGS sequence"/>
</dbReference>
<feature type="region of interest" description="Disordered" evidence="2">
    <location>
        <begin position="1"/>
        <end position="39"/>
    </location>
</feature>
<dbReference type="OrthoDB" id="9790815at2"/>
<keyword evidence="4" id="KW-1185">Reference proteome</keyword>